<dbReference type="InterPro" id="IPR004089">
    <property type="entry name" value="MCPsignal_dom"/>
</dbReference>
<proteinExistence type="inferred from homology"/>
<dbReference type="EMBL" id="MLJW01000035">
    <property type="protein sequence ID" value="OIR07819.1"/>
    <property type="molecule type" value="Genomic_DNA"/>
</dbReference>
<dbReference type="InterPro" id="IPR004090">
    <property type="entry name" value="Chemotax_Me-accpt_rcpt"/>
</dbReference>
<dbReference type="SMART" id="SM00283">
    <property type="entry name" value="MA"/>
    <property type="match status" value="1"/>
</dbReference>
<keyword evidence="3" id="KW-0812">Transmembrane</keyword>
<evidence type="ECO:0000256" key="3">
    <source>
        <dbReference type="SAM" id="Phobius"/>
    </source>
</evidence>
<dbReference type="CDD" id="cd11386">
    <property type="entry name" value="MCP_signal"/>
    <property type="match status" value="1"/>
</dbReference>
<comment type="caution">
    <text evidence="5">The sequence shown here is derived from an EMBL/GenBank/DDBJ whole genome shotgun (WGS) entry which is preliminary data.</text>
</comment>
<evidence type="ECO:0000256" key="2">
    <source>
        <dbReference type="ARBA" id="ARBA00029447"/>
    </source>
</evidence>
<evidence type="ECO:0000256" key="1">
    <source>
        <dbReference type="ARBA" id="ARBA00023224"/>
    </source>
</evidence>
<dbReference type="Pfam" id="PF00015">
    <property type="entry name" value="MCPsignal"/>
    <property type="match status" value="1"/>
</dbReference>
<dbReference type="PANTHER" id="PTHR32089">
    <property type="entry name" value="METHYL-ACCEPTING CHEMOTAXIS PROTEIN MCPB"/>
    <property type="match status" value="1"/>
</dbReference>
<name>A0A1J5SIR9_9ZZZZ</name>
<protein>
    <submittedName>
        <fullName evidence="5">Biofilm dispersion protein BdlA</fullName>
    </submittedName>
</protein>
<dbReference type="GO" id="GO:0006935">
    <property type="term" value="P:chemotaxis"/>
    <property type="evidence" value="ECO:0007669"/>
    <property type="project" value="InterPro"/>
</dbReference>
<dbReference type="SUPFAM" id="SSF58104">
    <property type="entry name" value="Methyl-accepting chemotaxis protein (MCP) signaling domain"/>
    <property type="match status" value="1"/>
</dbReference>
<keyword evidence="3" id="KW-1133">Transmembrane helix</keyword>
<comment type="similarity">
    <text evidence="2">Belongs to the methyl-accepting chemotaxis (MCP) protein family.</text>
</comment>
<dbReference type="PROSITE" id="PS50111">
    <property type="entry name" value="CHEMOTAXIS_TRANSDUC_2"/>
    <property type="match status" value="1"/>
</dbReference>
<sequence>MRSRPRISVEARMLALPPLLSTIALGVLFLSARHFLPSTQATEIFTFSSALILIPVTTYIYGHRTLFRILGSGVDRTADFAKEVADGTRETSTLPGIHGTGSVVASVEKLAAQVENISAGITANVEKINSEVEQLSAGANEILFNSQMQAASINDTRQVMNDMSQRIKSVSDLTRETEAISNKATTMSTNGEVVVQDALQVMNSISDSMQLASKQIHALTTHALDIGKVAVVIREIADQTNLLALNAAIEAARAGEQGRGFAVVADEVRKLAERTAQSTQEIAKTIHVMQEQTKDAVHGITQAMPLMTVGVEKANLASEVLRNIREESQNTLEKISQLAVQMDEQSQMANNVVDSVTQILDMAANTDNVAERTLKTSVTISYTAAELLKQAKNQSAPVPPDMTVAST</sequence>
<evidence type="ECO:0000259" key="4">
    <source>
        <dbReference type="PROSITE" id="PS50111"/>
    </source>
</evidence>
<dbReference type="PRINTS" id="PR00260">
    <property type="entry name" value="CHEMTRNSDUCR"/>
</dbReference>
<keyword evidence="1" id="KW-0807">Transducer</keyword>
<reference evidence="5" key="1">
    <citation type="submission" date="2016-10" db="EMBL/GenBank/DDBJ databases">
        <title>Sequence of Gallionella enrichment culture.</title>
        <authorList>
            <person name="Poehlein A."/>
            <person name="Muehling M."/>
            <person name="Daniel R."/>
        </authorList>
    </citation>
    <scope>NUCLEOTIDE SEQUENCE</scope>
</reference>
<dbReference type="GO" id="GO:0007165">
    <property type="term" value="P:signal transduction"/>
    <property type="evidence" value="ECO:0007669"/>
    <property type="project" value="UniProtKB-KW"/>
</dbReference>
<feature type="transmembrane region" description="Helical" evidence="3">
    <location>
        <begin position="44"/>
        <end position="62"/>
    </location>
</feature>
<feature type="transmembrane region" description="Helical" evidence="3">
    <location>
        <begin position="12"/>
        <end position="32"/>
    </location>
</feature>
<dbReference type="GO" id="GO:0004888">
    <property type="term" value="F:transmembrane signaling receptor activity"/>
    <property type="evidence" value="ECO:0007669"/>
    <property type="project" value="InterPro"/>
</dbReference>
<accession>A0A1J5SIR9</accession>
<dbReference type="AlphaFoldDB" id="A0A1J5SIR9"/>
<dbReference type="PANTHER" id="PTHR32089:SF112">
    <property type="entry name" value="LYSOZYME-LIKE PROTEIN-RELATED"/>
    <property type="match status" value="1"/>
</dbReference>
<dbReference type="GO" id="GO:0016020">
    <property type="term" value="C:membrane"/>
    <property type="evidence" value="ECO:0007669"/>
    <property type="project" value="InterPro"/>
</dbReference>
<gene>
    <name evidence="5" type="primary">bdlA_7</name>
    <name evidence="5" type="ORF">GALL_101010</name>
</gene>
<dbReference type="Gene3D" id="1.10.287.950">
    <property type="entry name" value="Methyl-accepting chemotaxis protein"/>
    <property type="match status" value="1"/>
</dbReference>
<evidence type="ECO:0000313" key="5">
    <source>
        <dbReference type="EMBL" id="OIR07819.1"/>
    </source>
</evidence>
<feature type="domain" description="Methyl-accepting transducer" evidence="4">
    <location>
        <begin position="124"/>
        <end position="360"/>
    </location>
</feature>
<keyword evidence="3" id="KW-0472">Membrane</keyword>
<organism evidence="5">
    <name type="scientific">mine drainage metagenome</name>
    <dbReference type="NCBI Taxonomy" id="410659"/>
    <lineage>
        <taxon>unclassified sequences</taxon>
        <taxon>metagenomes</taxon>
        <taxon>ecological metagenomes</taxon>
    </lineage>
</organism>